<organism evidence="2 3">
    <name type="scientific">Pseudomonas syringae pv. coriandricola</name>
    <dbReference type="NCBI Taxonomy" id="264453"/>
    <lineage>
        <taxon>Bacteria</taxon>
        <taxon>Pseudomonadati</taxon>
        <taxon>Pseudomonadota</taxon>
        <taxon>Gammaproteobacteria</taxon>
        <taxon>Pseudomonadales</taxon>
        <taxon>Pseudomonadaceae</taxon>
        <taxon>Pseudomonas</taxon>
    </lineage>
</organism>
<dbReference type="GO" id="GO:0003677">
    <property type="term" value="F:DNA binding"/>
    <property type="evidence" value="ECO:0007669"/>
    <property type="project" value="InterPro"/>
</dbReference>
<sequence length="674" mass="73796">MHPEHHRRAPVLQHVSQNIRRLRNAADLSQTALADKSGVSRRMLVAIEAGEKNVSLATLDRVAEALDVAFSDLIQAPDSRDHSRINELAWEGTRSGSKAVLLARAIARREVELWEFCLAPGDAYASEADPDGWSEQVYVVEGQLTLRLAEPVAAQVIGPGEFSCFPAISRTAIATKARCRCASCATWCCNVLVLSVVSRSRRCSMSDEHNQMADFLIIGGGLSGSMLAVQLLRRPGQRRIMIIETRSELGRGEAYSATEPGHTLNGNAARMSVDPDNPADLTEWLTGYLAEGGWPESAEQPVPVAELFPPRGVFGLYVQQRLREARAAGDVYGSTLEHVRGEAVDVQPDAFGVSITLADGSLLRGRHAVLATGMYAASRTPMRESNGLNAAALDPWDVAVMRQLDPQARVLIIGSGLTMVDAVVSLEKAGHRGQIQVFSRHGLLPHVRRQPPEWPDFLAHDPSIRTTRQLLRKVREQCELAIESGIDWQAPLDTVRANVGRLWHQATDRQRRQFVRHVRPWWESHHHRSPPPSAALLARLVRQGRLSIQAASLQSVASLASGQVQISVRYRGENEFSQLAGDALINSTGIEYDWRRVDRPLPRQLLARGLIQPGPLALGIAADAGGAVLDAQGQYSSRLFAMGPPLRGMWWESTAVTDVAIQAKALAMRLASLT</sequence>
<dbReference type="PANTHER" id="PTHR40254:SF1">
    <property type="entry name" value="BLR0577 PROTEIN"/>
    <property type="match status" value="1"/>
</dbReference>
<dbReference type="PROSITE" id="PS50943">
    <property type="entry name" value="HTH_CROC1"/>
    <property type="match status" value="1"/>
</dbReference>
<dbReference type="CDD" id="cd00093">
    <property type="entry name" value="HTH_XRE"/>
    <property type="match status" value="1"/>
</dbReference>
<dbReference type="InterPro" id="IPR014710">
    <property type="entry name" value="RmlC-like_jellyroll"/>
</dbReference>
<dbReference type="InterPro" id="IPR052189">
    <property type="entry name" value="L-asp_N-monooxygenase_NS-form"/>
</dbReference>
<dbReference type="InterPro" id="IPR038732">
    <property type="entry name" value="HpyO/CreE_NAD-binding"/>
</dbReference>
<feature type="domain" description="HTH cro/C1-type" evidence="1">
    <location>
        <begin position="19"/>
        <end position="73"/>
    </location>
</feature>
<dbReference type="InterPro" id="IPR001387">
    <property type="entry name" value="Cro/C1-type_HTH"/>
</dbReference>
<dbReference type="Pfam" id="PF01381">
    <property type="entry name" value="HTH_3"/>
    <property type="match status" value="1"/>
</dbReference>
<dbReference type="Gene3D" id="3.50.50.60">
    <property type="entry name" value="FAD/NAD(P)-binding domain"/>
    <property type="match status" value="1"/>
</dbReference>
<comment type="caution">
    <text evidence="2">The sequence shown here is derived from an EMBL/GenBank/DDBJ whole genome shotgun (WGS) entry which is preliminary data.</text>
</comment>
<dbReference type="InterPro" id="IPR011051">
    <property type="entry name" value="RmlC_Cupin_sf"/>
</dbReference>
<dbReference type="SUPFAM" id="SSF51182">
    <property type="entry name" value="RmlC-like cupins"/>
    <property type="match status" value="1"/>
</dbReference>
<dbReference type="SMART" id="SM00530">
    <property type="entry name" value="HTH_XRE"/>
    <property type="match status" value="1"/>
</dbReference>
<accession>A0A3M3JI85</accession>
<name>A0A3M3JI85_9PSED</name>
<dbReference type="InterPro" id="IPR036188">
    <property type="entry name" value="FAD/NAD-bd_sf"/>
</dbReference>
<dbReference type="Gene3D" id="1.10.260.40">
    <property type="entry name" value="lambda repressor-like DNA-binding domains"/>
    <property type="match status" value="1"/>
</dbReference>
<reference evidence="2 3" key="1">
    <citation type="submission" date="2018-08" db="EMBL/GenBank/DDBJ databases">
        <title>Recombination of ecologically and evolutionarily significant loci maintains genetic cohesion in the Pseudomonas syringae species complex.</title>
        <authorList>
            <person name="Dillon M."/>
            <person name="Thakur S."/>
            <person name="Almeida R.N.D."/>
            <person name="Weir B.S."/>
            <person name="Guttman D.S."/>
        </authorList>
    </citation>
    <scope>NUCLEOTIDE SEQUENCE [LARGE SCALE GENOMIC DNA]</scope>
    <source>
        <strain evidence="2 3">ICMP 12341</strain>
    </source>
</reference>
<evidence type="ECO:0000313" key="3">
    <source>
        <dbReference type="Proteomes" id="UP000271468"/>
    </source>
</evidence>
<dbReference type="SUPFAM" id="SSF47413">
    <property type="entry name" value="lambda repressor-like DNA-binding domains"/>
    <property type="match status" value="1"/>
</dbReference>
<evidence type="ECO:0000313" key="2">
    <source>
        <dbReference type="EMBL" id="RMN10466.1"/>
    </source>
</evidence>
<dbReference type="PANTHER" id="PTHR40254">
    <property type="entry name" value="BLR0577 PROTEIN"/>
    <property type="match status" value="1"/>
</dbReference>
<proteinExistence type="predicted"/>
<dbReference type="EMBL" id="RBOV01000244">
    <property type="protein sequence ID" value="RMN10466.1"/>
    <property type="molecule type" value="Genomic_DNA"/>
</dbReference>
<protein>
    <submittedName>
        <fullName evidence="2">Pyridine nucleotide-disulfide oxidoreductase</fullName>
    </submittedName>
</protein>
<evidence type="ECO:0000259" key="1">
    <source>
        <dbReference type="PROSITE" id="PS50943"/>
    </source>
</evidence>
<gene>
    <name evidence="2" type="ORF">ALQ65_01040</name>
</gene>
<dbReference type="CDD" id="cd02209">
    <property type="entry name" value="cupin_XRE_C"/>
    <property type="match status" value="1"/>
</dbReference>
<dbReference type="AlphaFoldDB" id="A0A3M3JI85"/>
<dbReference type="InterPro" id="IPR010982">
    <property type="entry name" value="Lambda_DNA-bd_dom_sf"/>
</dbReference>
<dbReference type="SUPFAM" id="SSF51905">
    <property type="entry name" value="FAD/NAD(P)-binding domain"/>
    <property type="match status" value="1"/>
</dbReference>
<dbReference type="Gene3D" id="2.60.120.10">
    <property type="entry name" value="Jelly Rolls"/>
    <property type="match status" value="1"/>
</dbReference>
<dbReference type="Proteomes" id="UP000271468">
    <property type="component" value="Unassembled WGS sequence"/>
</dbReference>
<dbReference type="Pfam" id="PF13454">
    <property type="entry name" value="NAD_binding_9"/>
    <property type="match status" value="1"/>
</dbReference>